<dbReference type="EMBL" id="FMYP01000059">
    <property type="protein sequence ID" value="SDC88949.1"/>
    <property type="molecule type" value="Genomic_DNA"/>
</dbReference>
<evidence type="ECO:0000256" key="5">
    <source>
        <dbReference type="ARBA" id="ARBA00022692"/>
    </source>
</evidence>
<keyword evidence="7" id="KW-0573">Peptidoglycan synthesis</keyword>
<accession>A0A1G6Q9D8</accession>
<dbReference type="AlphaFoldDB" id="A0A1G6Q9D8"/>
<dbReference type="InterPro" id="IPR001264">
    <property type="entry name" value="Glyco_trans_51"/>
</dbReference>
<keyword evidence="5 12" id="KW-0812">Transmembrane</keyword>
<evidence type="ECO:0000256" key="2">
    <source>
        <dbReference type="ARBA" id="ARBA00022519"/>
    </source>
</evidence>
<evidence type="ECO:0000256" key="4">
    <source>
        <dbReference type="ARBA" id="ARBA00022679"/>
    </source>
</evidence>
<keyword evidence="4" id="KW-0808">Transferase</keyword>
<dbReference type="STRING" id="1640674.SAMN05216323_10598"/>
<keyword evidence="9 12" id="KW-0472">Membrane</keyword>
<keyword evidence="10" id="KW-0961">Cell wall biogenesis/degradation</keyword>
<dbReference type="GO" id="GO:0009252">
    <property type="term" value="P:peptidoglycan biosynthetic process"/>
    <property type="evidence" value="ECO:0007669"/>
    <property type="project" value="UniProtKB-KW"/>
</dbReference>
<protein>
    <submittedName>
        <fullName evidence="14">Transglycosylase</fullName>
    </submittedName>
</protein>
<dbReference type="PANTHER" id="PTHR30400:SF0">
    <property type="entry name" value="BIOSYNTHETIC PEPTIDOGLYCAN TRANSGLYCOSYLASE"/>
    <property type="match status" value="1"/>
</dbReference>
<feature type="transmembrane region" description="Helical" evidence="12">
    <location>
        <begin position="12"/>
        <end position="30"/>
    </location>
</feature>
<evidence type="ECO:0000256" key="9">
    <source>
        <dbReference type="ARBA" id="ARBA00023136"/>
    </source>
</evidence>
<gene>
    <name evidence="14" type="ORF">SAMN05216323_10598</name>
</gene>
<dbReference type="Proteomes" id="UP000199452">
    <property type="component" value="Unassembled WGS sequence"/>
</dbReference>
<feature type="region of interest" description="Disordered" evidence="11">
    <location>
        <begin position="642"/>
        <end position="661"/>
    </location>
</feature>
<keyword evidence="8 12" id="KW-1133">Transmembrane helix</keyword>
<organism evidence="14 15">
    <name type="scientific">Williamwhitmania taraxaci</name>
    <dbReference type="NCBI Taxonomy" id="1640674"/>
    <lineage>
        <taxon>Bacteria</taxon>
        <taxon>Pseudomonadati</taxon>
        <taxon>Bacteroidota</taxon>
        <taxon>Bacteroidia</taxon>
        <taxon>Bacteroidales</taxon>
        <taxon>Williamwhitmaniaceae</taxon>
        <taxon>Williamwhitmania</taxon>
    </lineage>
</organism>
<feature type="domain" description="Glycosyl transferase family 51" evidence="13">
    <location>
        <begin position="433"/>
        <end position="581"/>
    </location>
</feature>
<dbReference type="OrthoDB" id="9766909at2"/>
<dbReference type="GO" id="GO:0009274">
    <property type="term" value="C:peptidoglycan-based cell wall"/>
    <property type="evidence" value="ECO:0007669"/>
    <property type="project" value="InterPro"/>
</dbReference>
<evidence type="ECO:0000313" key="14">
    <source>
        <dbReference type="EMBL" id="SDC88949.1"/>
    </source>
</evidence>
<dbReference type="Gene3D" id="1.10.3810.10">
    <property type="entry name" value="Biosynthetic peptidoglycan transglycosylase-like"/>
    <property type="match status" value="1"/>
</dbReference>
<dbReference type="GO" id="GO:0016020">
    <property type="term" value="C:membrane"/>
    <property type="evidence" value="ECO:0007669"/>
    <property type="project" value="InterPro"/>
</dbReference>
<evidence type="ECO:0000313" key="15">
    <source>
        <dbReference type="Proteomes" id="UP000199452"/>
    </source>
</evidence>
<name>A0A1G6Q9D8_9BACT</name>
<dbReference type="SUPFAM" id="SSF53955">
    <property type="entry name" value="Lysozyme-like"/>
    <property type="match status" value="1"/>
</dbReference>
<keyword evidence="15" id="KW-1185">Reference proteome</keyword>
<evidence type="ECO:0000256" key="8">
    <source>
        <dbReference type="ARBA" id="ARBA00022989"/>
    </source>
</evidence>
<sequence>MNSKTKRILTKAAIGIVAGLVIVQILFFIFRNLVLQVAFDKVADRAMSRFGMELKCESLKFRGLSEVYLEKFTIVPPNGDTLLTAEEIGVHQSYLKMWILKPSIKAITANNVKLNLIRTDTSGNYFAFFKQKSVTITDSTSKGNLASRYGKLLKLSLDLLTADTYLKDVCVSYRHNDYTLSISLPELISENGQFGSKIEVTEFGKTNTINLSGQASRWNSEISYRLTKSELGKIEIPFLKHKFNIKADFDSLYLHLKGENFSNTLTQFAVQGSTYNIDIESPKLAQEVVKFDSLMGSCKLLIGSDFFEMDSTSIMKMNQLAANFYARYKPASKPEYDFKINTGEFPAENLFASLPNGLFSNLSGMKASGSLSYNLDFHLKMEKPEDLVFSSNLKGTKFRIQSYGRANLSRMNEPFEYTAYARGVPVRSFMIGPENPNFRTLDQISAALKSAVLTSEDGSFFWHKGFNEEAFKNAIIENIKKQRFARGGSTISMQLVKNVFLNQNKNVARKVEEMLIVWLIENNRLSTKDKMFETYLNIIEWGPNVYGASEAAKFYFNKDADKLNLSEAIFMSAVIPRPRTFGYFLDSTFAPKPSVSDYYRIVKNFMLRRGVITQEEYDATLPIPALDGAAKQYLIKIRTKPDSTAVEQEPEDDILILEDPK</sequence>
<dbReference type="Pfam" id="PF00912">
    <property type="entry name" value="Transgly"/>
    <property type="match status" value="1"/>
</dbReference>
<reference evidence="14 15" key="1">
    <citation type="submission" date="2016-09" db="EMBL/GenBank/DDBJ databases">
        <authorList>
            <person name="Capua I."/>
            <person name="De Benedictis P."/>
            <person name="Joannis T."/>
            <person name="Lombin L.H."/>
            <person name="Cattoli G."/>
        </authorList>
    </citation>
    <scope>NUCLEOTIDE SEQUENCE [LARGE SCALE GENOMIC DNA]</scope>
    <source>
        <strain evidence="14 15">A7P-90m</strain>
    </source>
</reference>
<keyword evidence="2" id="KW-0997">Cell inner membrane</keyword>
<dbReference type="InterPro" id="IPR023346">
    <property type="entry name" value="Lysozyme-like_dom_sf"/>
</dbReference>
<keyword evidence="3" id="KW-0328">Glycosyltransferase</keyword>
<evidence type="ECO:0000256" key="6">
    <source>
        <dbReference type="ARBA" id="ARBA00022960"/>
    </source>
</evidence>
<dbReference type="GO" id="GO:0008360">
    <property type="term" value="P:regulation of cell shape"/>
    <property type="evidence" value="ECO:0007669"/>
    <property type="project" value="UniProtKB-KW"/>
</dbReference>
<dbReference type="GO" id="GO:0071555">
    <property type="term" value="P:cell wall organization"/>
    <property type="evidence" value="ECO:0007669"/>
    <property type="project" value="UniProtKB-KW"/>
</dbReference>
<evidence type="ECO:0000256" key="11">
    <source>
        <dbReference type="SAM" id="MobiDB-lite"/>
    </source>
</evidence>
<keyword evidence="1" id="KW-1003">Cell membrane</keyword>
<dbReference type="GO" id="GO:0016763">
    <property type="term" value="F:pentosyltransferase activity"/>
    <property type="evidence" value="ECO:0007669"/>
    <property type="project" value="InterPro"/>
</dbReference>
<dbReference type="InterPro" id="IPR036950">
    <property type="entry name" value="PBP_transglycosylase"/>
</dbReference>
<feature type="compositionally biased region" description="Acidic residues" evidence="11">
    <location>
        <begin position="648"/>
        <end position="661"/>
    </location>
</feature>
<keyword evidence="6" id="KW-0133">Cell shape</keyword>
<dbReference type="PANTHER" id="PTHR30400">
    <property type="entry name" value="MONOFUNCTIONAL BIOSYNTHETIC PEPTIDOGLYCAN TRANSGLYCOSYLASE"/>
    <property type="match status" value="1"/>
</dbReference>
<evidence type="ECO:0000259" key="13">
    <source>
        <dbReference type="Pfam" id="PF00912"/>
    </source>
</evidence>
<dbReference type="RefSeq" id="WP_092439898.1">
    <property type="nucleotide sequence ID" value="NZ_FMYP01000059.1"/>
</dbReference>
<evidence type="ECO:0000256" key="12">
    <source>
        <dbReference type="SAM" id="Phobius"/>
    </source>
</evidence>
<evidence type="ECO:0000256" key="10">
    <source>
        <dbReference type="ARBA" id="ARBA00023316"/>
    </source>
</evidence>
<proteinExistence type="predicted"/>
<evidence type="ECO:0000256" key="3">
    <source>
        <dbReference type="ARBA" id="ARBA00022676"/>
    </source>
</evidence>
<evidence type="ECO:0000256" key="1">
    <source>
        <dbReference type="ARBA" id="ARBA00022475"/>
    </source>
</evidence>
<evidence type="ECO:0000256" key="7">
    <source>
        <dbReference type="ARBA" id="ARBA00022984"/>
    </source>
</evidence>
<dbReference type="InterPro" id="IPR011812">
    <property type="entry name" value="Pep_trsgly"/>
</dbReference>